<proteinExistence type="predicted"/>
<dbReference type="PANTHER" id="PTHR31881:SF21">
    <property type="entry name" value="CASP-LIKE PROTEIN"/>
    <property type="match status" value="1"/>
</dbReference>
<keyword evidence="3" id="KW-1185">Reference proteome</keyword>
<protein>
    <submittedName>
        <fullName evidence="2">Uncharacterized protein</fullName>
    </submittedName>
</protein>
<feature type="transmembrane region" description="Helical" evidence="1">
    <location>
        <begin position="193"/>
        <end position="219"/>
    </location>
</feature>
<gene>
    <name evidence="2" type="ORF">CITCOLO1_LOCUS15604</name>
</gene>
<evidence type="ECO:0000256" key="1">
    <source>
        <dbReference type="SAM" id="Phobius"/>
    </source>
</evidence>
<organism evidence="2 3">
    <name type="scientific">Citrullus colocynthis</name>
    <name type="common">colocynth</name>
    <dbReference type="NCBI Taxonomy" id="252529"/>
    <lineage>
        <taxon>Eukaryota</taxon>
        <taxon>Viridiplantae</taxon>
        <taxon>Streptophyta</taxon>
        <taxon>Embryophyta</taxon>
        <taxon>Tracheophyta</taxon>
        <taxon>Spermatophyta</taxon>
        <taxon>Magnoliopsida</taxon>
        <taxon>eudicotyledons</taxon>
        <taxon>Gunneridae</taxon>
        <taxon>Pentapetalae</taxon>
        <taxon>rosids</taxon>
        <taxon>fabids</taxon>
        <taxon>Cucurbitales</taxon>
        <taxon>Cucurbitaceae</taxon>
        <taxon>Benincaseae</taxon>
        <taxon>Citrullus</taxon>
    </lineage>
</organism>
<name>A0ABP0YYD4_9ROSI</name>
<keyword evidence="1" id="KW-0472">Membrane</keyword>
<reference evidence="2 3" key="1">
    <citation type="submission" date="2024-03" db="EMBL/GenBank/DDBJ databases">
        <authorList>
            <person name="Gkanogiannis A."/>
            <person name="Becerra Lopez-Lavalle L."/>
        </authorList>
    </citation>
    <scope>NUCLEOTIDE SEQUENCE [LARGE SCALE GENOMIC DNA]</scope>
</reference>
<dbReference type="EMBL" id="OZ021739">
    <property type="protein sequence ID" value="CAK9323422.1"/>
    <property type="molecule type" value="Genomic_DNA"/>
</dbReference>
<feature type="transmembrane region" description="Helical" evidence="1">
    <location>
        <begin position="135"/>
        <end position="161"/>
    </location>
</feature>
<keyword evidence="1" id="KW-0812">Transmembrane</keyword>
<evidence type="ECO:0000313" key="3">
    <source>
        <dbReference type="Proteomes" id="UP001642487"/>
    </source>
</evidence>
<feature type="transmembrane region" description="Helical" evidence="1">
    <location>
        <begin position="93"/>
        <end position="114"/>
    </location>
</feature>
<sequence>MMNIKQESWYWELNEVGGLRQLRMEELYIDGTLTSLSLLLVVGYHVHLWQCLKKKPEETTTGIQREGRRAWLERALHVEGGSMQVVQSLRNNLMIIILRASISITVSSSVAALTNNAYRSKLGFGTQSSSVSGLLALKFGAAFVVSVSSFLCSSFGVGFLVDTCMLVTTATATTHIQRLVDTGFALAFVGNRLMWLSFVLLLWSLGPIPVALSSFALIWRFSTMDFVHKSYYSGKRGAKNWSQSNNALRNSDGVLKVVAPIKCFKVAYGPVYAQRKISNSLGE</sequence>
<accession>A0ABP0YYD4</accession>
<dbReference type="Proteomes" id="UP001642487">
    <property type="component" value="Chromosome 5"/>
</dbReference>
<dbReference type="PANTHER" id="PTHR31881">
    <property type="match status" value="1"/>
</dbReference>
<dbReference type="InterPro" id="IPR006747">
    <property type="entry name" value="DUF599"/>
</dbReference>
<evidence type="ECO:0000313" key="2">
    <source>
        <dbReference type="EMBL" id="CAK9323422.1"/>
    </source>
</evidence>
<keyword evidence="1" id="KW-1133">Transmembrane helix</keyword>
<dbReference type="Pfam" id="PF04654">
    <property type="entry name" value="DUF599"/>
    <property type="match status" value="1"/>
</dbReference>